<dbReference type="AlphaFoldDB" id="A0A328DBW2"/>
<gene>
    <name evidence="1" type="ORF">DM860_009187</name>
</gene>
<reference evidence="1 2" key="1">
    <citation type="submission" date="2018-06" db="EMBL/GenBank/DDBJ databases">
        <title>The Genome of Cuscuta australis (Dodder) Provides Insight into the Evolution of Plant Parasitism.</title>
        <authorList>
            <person name="Liu H."/>
        </authorList>
    </citation>
    <scope>NUCLEOTIDE SEQUENCE [LARGE SCALE GENOMIC DNA]</scope>
    <source>
        <strain evidence="2">cv. Yunnan</strain>
        <tissue evidence="1">Vines</tissue>
    </source>
</reference>
<evidence type="ECO:0000313" key="2">
    <source>
        <dbReference type="Proteomes" id="UP000249390"/>
    </source>
</evidence>
<name>A0A328DBW2_9ASTE</name>
<proteinExistence type="predicted"/>
<accession>A0A328DBW2</accession>
<dbReference type="EMBL" id="NQVE01000162">
    <property type="protein sequence ID" value="RAL42680.1"/>
    <property type="molecule type" value="Genomic_DNA"/>
</dbReference>
<sequence>MEYLTRSLLWFASKDKFGYHPRCKALKIINIVFADDLIVVCKAEENTIRCIMKALQHFRGTTGLNINHTKSEVIFGGIDAKVETKLLQIVNMKKGMKFPSPTWGAYHCI</sequence>
<dbReference type="Proteomes" id="UP000249390">
    <property type="component" value="Unassembled WGS sequence"/>
</dbReference>
<evidence type="ECO:0000313" key="1">
    <source>
        <dbReference type="EMBL" id="RAL42680.1"/>
    </source>
</evidence>
<organism evidence="1 2">
    <name type="scientific">Cuscuta australis</name>
    <dbReference type="NCBI Taxonomy" id="267555"/>
    <lineage>
        <taxon>Eukaryota</taxon>
        <taxon>Viridiplantae</taxon>
        <taxon>Streptophyta</taxon>
        <taxon>Embryophyta</taxon>
        <taxon>Tracheophyta</taxon>
        <taxon>Spermatophyta</taxon>
        <taxon>Magnoliopsida</taxon>
        <taxon>eudicotyledons</taxon>
        <taxon>Gunneridae</taxon>
        <taxon>Pentapetalae</taxon>
        <taxon>asterids</taxon>
        <taxon>lamiids</taxon>
        <taxon>Solanales</taxon>
        <taxon>Convolvulaceae</taxon>
        <taxon>Cuscuteae</taxon>
        <taxon>Cuscuta</taxon>
        <taxon>Cuscuta subgen. Grammica</taxon>
        <taxon>Cuscuta sect. Cleistogrammica</taxon>
    </lineage>
</organism>
<protein>
    <submittedName>
        <fullName evidence="1">Uncharacterized protein</fullName>
    </submittedName>
</protein>
<comment type="caution">
    <text evidence="1">The sequence shown here is derived from an EMBL/GenBank/DDBJ whole genome shotgun (WGS) entry which is preliminary data.</text>
</comment>
<keyword evidence="2" id="KW-1185">Reference proteome</keyword>